<sequence>MTHFDNQYKITRHILRQLNVSVTATTIRRTFQELNQSSLESIATALHRWHVETIAIRVESDQLVSLPFPAIAQLSAGDEQSYFIDLLSVSDNEVIYFDSDQGVIREDYKEFSAKWTGIALLVAADKQSGEADYKTNYSREVAANFRKIFQIFFLIFLLSLGWLLTSNPAIFIIATFYLGGSILSWLLIREEYNSGHSLLQSLCQLTPKTNCKRVLRSPAASLGGLISMAEIGFIYFTGNYLCLLLAAFAGSTPSLIAILFVESLLCMPYTIFSIYYQAKVIKQWCPLCVGVQSLIWLLTITMGLIVSKPLAFSYTDFYLLASCLSIVGFVNIIIKPYLNSYQQIDQLKRDLLSIRQNKTIFQAVLSEQSLLGHIDEPADICLGNPQSPVTIIVLSNPFCKPCALAHQYLSELLFRFPDRVRIIMRFVADIDNPSDERVKVVRHMYALANYQPEQLVSALDSWFGSRNFESWANLYPIDSQSSQWDELIRHTQAWSEQNNFIYTPAIILDGKLLPTPYRMSDLVRYSLYSPLTGELSESASKY</sequence>
<evidence type="ECO:0000256" key="8">
    <source>
        <dbReference type="ARBA" id="ARBA00023157"/>
    </source>
</evidence>
<dbReference type="GO" id="GO:0016020">
    <property type="term" value="C:membrane"/>
    <property type="evidence" value="ECO:0007669"/>
    <property type="project" value="UniProtKB-SubCell"/>
</dbReference>
<dbReference type="SMART" id="SM00756">
    <property type="entry name" value="VKc"/>
    <property type="match status" value="1"/>
</dbReference>
<proteinExistence type="inferred from homology"/>
<dbReference type="InterPro" id="IPR005074">
    <property type="entry name" value="Peptidase_C39"/>
</dbReference>
<comment type="caution">
    <text evidence="12">The sequence shown here is derived from an EMBL/GenBank/DDBJ whole genome shotgun (WGS) entry which is preliminary data.</text>
</comment>
<dbReference type="GO" id="GO:0008233">
    <property type="term" value="F:peptidase activity"/>
    <property type="evidence" value="ECO:0007669"/>
    <property type="project" value="InterPro"/>
</dbReference>
<feature type="domain" description="Peptidase C39" evidence="11">
    <location>
        <begin position="7"/>
        <end position="122"/>
    </location>
</feature>
<feature type="transmembrane region" description="Helical" evidence="10">
    <location>
        <begin position="170"/>
        <end position="188"/>
    </location>
</feature>
<dbReference type="Pfam" id="PF13462">
    <property type="entry name" value="Thioredoxin_4"/>
    <property type="match status" value="1"/>
</dbReference>
<dbReference type="GO" id="GO:0016491">
    <property type="term" value="F:oxidoreductase activity"/>
    <property type="evidence" value="ECO:0007669"/>
    <property type="project" value="UniProtKB-KW"/>
</dbReference>
<organism evidence="12 13">
    <name type="scientific">Spirosoma oryzae</name>
    <dbReference type="NCBI Taxonomy" id="1469603"/>
    <lineage>
        <taxon>Bacteria</taxon>
        <taxon>Pseudomonadati</taxon>
        <taxon>Bacteroidota</taxon>
        <taxon>Cytophagia</taxon>
        <taxon>Cytophagales</taxon>
        <taxon>Cytophagaceae</taxon>
        <taxon>Spirosoma</taxon>
    </lineage>
</organism>
<dbReference type="OrthoDB" id="1100563at2"/>
<evidence type="ECO:0000256" key="4">
    <source>
        <dbReference type="ARBA" id="ARBA00022719"/>
    </source>
</evidence>
<protein>
    <submittedName>
        <fullName evidence="12">Thioredoxin-like protein</fullName>
    </submittedName>
</protein>
<evidence type="ECO:0000256" key="6">
    <source>
        <dbReference type="ARBA" id="ARBA00023002"/>
    </source>
</evidence>
<evidence type="ECO:0000313" key="13">
    <source>
        <dbReference type="Proteomes" id="UP000238375"/>
    </source>
</evidence>
<keyword evidence="5 10" id="KW-1133">Transmembrane helix</keyword>
<feature type="transmembrane region" description="Helical" evidence="10">
    <location>
        <begin position="317"/>
        <end position="338"/>
    </location>
</feature>
<dbReference type="SUPFAM" id="SSF52833">
    <property type="entry name" value="Thioredoxin-like"/>
    <property type="match status" value="1"/>
</dbReference>
<reference evidence="12 13" key="1">
    <citation type="submission" date="2018-03" db="EMBL/GenBank/DDBJ databases">
        <title>Genomic Encyclopedia of Archaeal and Bacterial Type Strains, Phase II (KMG-II): from individual species to whole genera.</title>
        <authorList>
            <person name="Goeker M."/>
        </authorList>
    </citation>
    <scope>NUCLEOTIDE SEQUENCE [LARGE SCALE GENOMIC DNA]</scope>
    <source>
        <strain evidence="12 13">DSM 28354</strain>
    </source>
</reference>
<feature type="transmembrane region" description="Helical" evidence="10">
    <location>
        <begin position="222"/>
        <end position="248"/>
    </location>
</feature>
<dbReference type="Pfam" id="PF03412">
    <property type="entry name" value="Peptidase_C39"/>
    <property type="match status" value="1"/>
</dbReference>
<dbReference type="EMBL" id="PVTE01000013">
    <property type="protein sequence ID" value="PRY35977.1"/>
    <property type="molecule type" value="Genomic_DNA"/>
</dbReference>
<feature type="transmembrane region" description="Helical" evidence="10">
    <location>
        <begin position="254"/>
        <end position="272"/>
    </location>
</feature>
<evidence type="ECO:0000256" key="7">
    <source>
        <dbReference type="ARBA" id="ARBA00023136"/>
    </source>
</evidence>
<dbReference type="CDD" id="cd12921">
    <property type="entry name" value="VKOR_4"/>
    <property type="match status" value="1"/>
</dbReference>
<evidence type="ECO:0000256" key="10">
    <source>
        <dbReference type="SAM" id="Phobius"/>
    </source>
</evidence>
<comment type="similarity">
    <text evidence="2">Belongs to the VKOR family.</text>
</comment>
<dbReference type="Gene3D" id="3.40.30.10">
    <property type="entry name" value="Glutaredoxin"/>
    <property type="match status" value="1"/>
</dbReference>
<keyword evidence="9" id="KW-0676">Redox-active center</keyword>
<dbReference type="InterPro" id="IPR038354">
    <property type="entry name" value="VKOR_sf"/>
</dbReference>
<evidence type="ECO:0000259" key="11">
    <source>
        <dbReference type="PROSITE" id="PS50990"/>
    </source>
</evidence>
<evidence type="ECO:0000256" key="2">
    <source>
        <dbReference type="ARBA" id="ARBA00006214"/>
    </source>
</evidence>
<dbReference type="GO" id="GO:0048038">
    <property type="term" value="F:quinone binding"/>
    <property type="evidence" value="ECO:0007669"/>
    <property type="project" value="UniProtKB-KW"/>
</dbReference>
<keyword evidence="8" id="KW-1015">Disulfide bond</keyword>
<comment type="subcellular location">
    <subcellularLocation>
        <location evidence="1">Membrane</location>
        <topology evidence="1">Multi-pass membrane protein</topology>
    </subcellularLocation>
</comment>
<feature type="transmembrane region" description="Helical" evidence="10">
    <location>
        <begin position="148"/>
        <end position="164"/>
    </location>
</feature>
<evidence type="ECO:0000256" key="9">
    <source>
        <dbReference type="ARBA" id="ARBA00023284"/>
    </source>
</evidence>
<keyword evidence="6" id="KW-0560">Oxidoreductase</keyword>
<dbReference type="Proteomes" id="UP000238375">
    <property type="component" value="Unassembled WGS sequence"/>
</dbReference>
<feature type="transmembrane region" description="Helical" evidence="10">
    <location>
        <begin position="284"/>
        <end position="305"/>
    </location>
</feature>
<evidence type="ECO:0000256" key="3">
    <source>
        <dbReference type="ARBA" id="ARBA00022692"/>
    </source>
</evidence>
<dbReference type="InterPro" id="IPR012336">
    <property type="entry name" value="Thioredoxin-like_fold"/>
</dbReference>
<dbReference type="PROSITE" id="PS50990">
    <property type="entry name" value="PEPTIDASE_C39"/>
    <property type="match status" value="1"/>
</dbReference>
<keyword evidence="13" id="KW-1185">Reference proteome</keyword>
<dbReference type="InterPro" id="IPR012932">
    <property type="entry name" value="VKOR"/>
</dbReference>
<dbReference type="AlphaFoldDB" id="A0A2T0SRE7"/>
<evidence type="ECO:0000256" key="5">
    <source>
        <dbReference type="ARBA" id="ARBA00022989"/>
    </source>
</evidence>
<dbReference type="GO" id="GO:0005524">
    <property type="term" value="F:ATP binding"/>
    <property type="evidence" value="ECO:0007669"/>
    <property type="project" value="InterPro"/>
</dbReference>
<accession>A0A2T0SRE7</accession>
<dbReference type="GO" id="GO:0006508">
    <property type="term" value="P:proteolysis"/>
    <property type="evidence" value="ECO:0007669"/>
    <property type="project" value="InterPro"/>
</dbReference>
<name>A0A2T0SRE7_9BACT</name>
<evidence type="ECO:0000256" key="1">
    <source>
        <dbReference type="ARBA" id="ARBA00004141"/>
    </source>
</evidence>
<keyword evidence="4" id="KW-0874">Quinone</keyword>
<dbReference type="RefSeq" id="WP_106138874.1">
    <property type="nucleotide sequence ID" value="NZ_PVTE01000013.1"/>
</dbReference>
<dbReference type="Gene3D" id="1.20.1440.130">
    <property type="entry name" value="VKOR domain"/>
    <property type="match status" value="1"/>
</dbReference>
<dbReference type="Gene3D" id="3.90.70.10">
    <property type="entry name" value="Cysteine proteinases"/>
    <property type="match status" value="1"/>
</dbReference>
<dbReference type="Pfam" id="PF07884">
    <property type="entry name" value="VKOR"/>
    <property type="match status" value="1"/>
</dbReference>
<gene>
    <name evidence="12" type="ORF">CLV58_113108</name>
</gene>
<evidence type="ECO:0000313" key="12">
    <source>
        <dbReference type="EMBL" id="PRY35977.1"/>
    </source>
</evidence>
<dbReference type="InterPro" id="IPR036249">
    <property type="entry name" value="Thioredoxin-like_sf"/>
</dbReference>
<keyword evidence="3 10" id="KW-0812">Transmembrane</keyword>
<keyword evidence="7 10" id="KW-0472">Membrane</keyword>